<keyword evidence="2" id="KW-1185">Reference proteome</keyword>
<dbReference type="Proteomes" id="UP000461585">
    <property type="component" value="Unassembled WGS sequence"/>
</dbReference>
<accession>A0A7X5KMY0</accession>
<comment type="caution">
    <text evidence="1">The sequence shown here is derived from an EMBL/GenBank/DDBJ whole genome shotgun (WGS) entry which is preliminary data.</text>
</comment>
<reference evidence="1 2" key="1">
    <citation type="submission" date="2020-01" db="EMBL/GenBank/DDBJ databases">
        <title>Anaeroalcalibacter tamaniensis gen. nov., sp. nov., moderately halophilic strictly anaerobic fermenter bacterium from mud volcano of Taman peninsula.</title>
        <authorList>
            <person name="Frolova A."/>
            <person name="Merkel A.Y."/>
            <person name="Slobodkin A.I."/>
        </authorList>
    </citation>
    <scope>NUCLEOTIDE SEQUENCE [LARGE SCALE GENOMIC DNA]</scope>
    <source>
        <strain evidence="1 2">F-3ap</strain>
    </source>
</reference>
<evidence type="ECO:0000313" key="2">
    <source>
        <dbReference type="Proteomes" id="UP000461585"/>
    </source>
</evidence>
<dbReference type="AlphaFoldDB" id="A0A7X5KMY0"/>
<dbReference type="GO" id="GO:0015562">
    <property type="term" value="F:efflux transmembrane transporter activity"/>
    <property type="evidence" value="ECO:0007669"/>
    <property type="project" value="TreeGrafter"/>
</dbReference>
<sequence>MKMLKRKWLVILLLAVVAVSGVLYFQYQARQPLAVDTYKPEPETYEAYYYEEGVAKVKDKKDVYSTLGGKVAQVHVEEGQTIALGAPVLTLDTADLAYQLRYLQAQKAVLEGEQRMKASTPSVSSQLAMQNEKIRLAKERADYLAARLEEQKILAEEGIIPLQEIQSLERELTQALDQVDLETLALDVIRESGTPVTVSDAAYYKARSQAIDLEMQEVRKQMERMVQTSNAAGKVETFDIRPGDYVGLGQHLMEVVVEETLEVEVFVPTDKVRTLAAGDAVVLEVKSGQQTEIQGGLVVEIGDKAQEMVSTLGLVEKKVSVKVEPAGGMPLIEGEAVDVKFTTYRRERAVVLSRDYLFPWEQGEALWLLEEGKAKIQPVELLYTTSTIAVLDGDVAAGWEIILPPYPDKLAEGMEVQGK</sequence>
<proteinExistence type="predicted"/>
<name>A0A7X5KMY0_9FIRM</name>
<gene>
    <name evidence="1" type="ORF">GXN74_11160</name>
</gene>
<organism evidence="1 2">
    <name type="scientific">Anaerotalea alkaliphila</name>
    <dbReference type="NCBI Taxonomy" id="2662126"/>
    <lineage>
        <taxon>Bacteria</taxon>
        <taxon>Bacillati</taxon>
        <taxon>Bacillota</taxon>
        <taxon>Clostridia</taxon>
        <taxon>Eubacteriales</taxon>
        <taxon>Anaerotalea</taxon>
    </lineage>
</organism>
<dbReference type="Gene3D" id="2.40.50.100">
    <property type="match status" value="1"/>
</dbReference>
<protein>
    <submittedName>
        <fullName evidence="1">HlyD family efflux transporter periplasmic adaptor subunit</fullName>
    </submittedName>
</protein>
<evidence type="ECO:0000313" key="1">
    <source>
        <dbReference type="EMBL" id="NDL68299.1"/>
    </source>
</evidence>
<dbReference type="PANTHER" id="PTHR30469:SF15">
    <property type="entry name" value="HLYD FAMILY OF SECRETION PROTEINS"/>
    <property type="match status" value="1"/>
</dbReference>
<dbReference type="PANTHER" id="PTHR30469">
    <property type="entry name" value="MULTIDRUG RESISTANCE PROTEIN MDTA"/>
    <property type="match status" value="1"/>
</dbReference>
<dbReference type="GO" id="GO:1990281">
    <property type="term" value="C:efflux pump complex"/>
    <property type="evidence" value="ECO:0007669"/>
    <property type="project" value="TreeGrafter"/>
</dbReference>
<dbReference type="EMBL" id="JAAEEH010000034">
    <property type="protein sequence ID" value="NDL68299.1"/>
    <property type="molecule type" value="Genomic_DNA"/>
</dbReference>